<sequence length="306" mass="34339">MRGLRKKTAQAASKAKVKAKQKPKAVKKAKPAATTTATKKQEFVQLPIVCDADTLRTLVRKKAVRVVDVRKADDYDAGHIPTAVSLPLARLLEDDKPERVIQLLEEFGITEKMPVVIYDDTFGALAARVAWTFQYVGHTNTALLEMTFKQWKELGLETETKANNYPRSEHPLAINKDIYADAQYVEAAQSQQGKLLVDSRERLNFLTEHIPTARNIPYTMLGANGSILRKADELKRMIENRGIAPDSEIITYCGSVGTLSGLAYYALKLAGYNNVKLYPKSFKEWKSLGKPKDEFKEANYWDLSAE</sequence>
<dbReference type="SUPFAM" id="SSF52821">
    <property type="entry name" value="Rhodanese/Cell cycle control phosphatase"/>
    <property type="match status" value="2"/>
</dbReference>
<feature type="domain" description="Rhodanese" evidence="3">
    <location>
        <begin position="190"/>
        <end position="294"/>
    </location>
</feature>
<dbReference type="CDD" id="cd01448">
    <property type="entry name" value="TST_Repeat_1"/>
    <property type="match status" value="1"/>
</dbReference>
<protein>
    <submittedName>
        <fullName evidence="4">Putative rhodanese sulfurtransferase</fullName>
    </submittedName>
</protein>
<dbReference type="PROSITE" id="PS50206">
    <property type="entry name" value="RHODANESE_3"/>
    <property type="match status" value="2"/>
</dbReference>
<feature type="domain" description="Rhodanese" evidence="3">
    <location>
        <begin position="60"/>
        <end position="160"/>
    </location>
</feature>
<evidence type="ECO:0000256" key="1">
    <source>
        <dbReference type="ARBA" id="ARBA00022737"/>
    </source>
</evidence>
<dbReference type="HOGENOM" id="CLU_031618_1_6_2"/>
<gene>
    <name evidence="4" type="ORF">NVIE_025130</name>
</gene>
<reference evidence="4 5" key="1">
    <citation type="journal article" date="2014" name="Int. J. Syst. Evol. Microbiol.">
        <title>Nitrososphaera viennensis gen. nov., sp. nov., an aerobic and mesophilic, ammonia-oxidizing archaeon from soil and a member of the archaeal phylum Thaumarchaeota.</title>
        <authorList>
            <person name="Stieglmeier M."/>
            <person name="Klingl A."/>
            <person name="Alves R.J."/>
            <person name="Rittmann S.K."/>
            <person name="Melcher M."/>
            <person name="Leisch N."/>
            <person name="Schleper C."/>
        </authorList>
    </citation>
    <scope>NUCLEOTIDE SEQUENCE [LARGE SCALE GENOMIC DNA]</scope>
    <source>
        <strain evidence="4">EN76</strain>
    </source>
</reference>
<proteinExistence type="predicted"/>
<dbReference type="GO" id="GO:0016740">
    <property type="term" value="F:transferase activity"/>
    <property type="evidence" value="ECO:0007669"/>
    <property type="project" value="UniProtKB-KW"/>
</dbReference>
<keyword evidence="1" id="KW-0677">Repeat</keyword>
<dbReference type="InterPro" id="IPR001763">
    <property type="entry name" value="Rhodanese-like_dom"/>
</dbReference>
<feature type="compositionally biased region" description="Basic residues" evidence="2">
    <location>
        <begin position="15"/>
        <end position="30"/>
    </location>
</feature>
<organism evidence="4 5">
    <name type="scientific">Nitrososphaera viennensis EN76</name>
    <dbReference type="NCBI Taxonomy" id="926571"/>
    <lineage>
        <taxon>Archaea</taxon>
        <taxon>Nitrososphaerota</taxon>
        <taxon>Nitrososphaeria</taxon>
        <taxon>Nitrososphaerales</taxon>
        <taxon>Nitrososphaeraceae</taxon>
        <taxon>Nitrososphaera</taxon>
    </lineage>
</organism>
<dbReference type="EMBL" id="CP007536">
    <property type="protein sequence ID" value="AIC16782.1"/>
    <property type="molecule type" value="Genomic_DNA"/>
</dbReference>
<keyword evidence="4" id="KW-0808">Transferase</keyword>
<dbReference type="KEGG" id="nvn:NVIE_025130"/>
<dbReference type="PANTHER" id="PTHR43855">
    <property type="entry name" value="THIOSULFATE SULFURTRANSFERASE"/>
    <property type="match status" value="1"/>
</dbReference>
<dbReference type="STRING" id="926571.NVIE_025130"/>
<feature type="region of interest" description="Disordered" evidence="2">
    <location>
        <begin position="1"/>
        <end position="33"/>
    </location>
</feature>
<evidence type="ECO:0000313" key="4">
    <source>
        <dbReference type="EMBL" id="AIC16782.1"/>
    </source>
</evidence>
<dbReference type="PANTHER" id="PTHR43855:SF1">
    <property type="entry name" value="THIOSULFATE SULFURTRANSFERASE"/>
    <property type="match status" value="1"/>
</dbReference>
<evidence type="ECO:0000259" key="3">
    <source>
        <dbReference type="PROSITE" id="PS50206"/>
    </source>
</evidence>
<keyword evidence="5" id="KW-1185">Reference proteome</keyword>
<dbReference type="InterPro" id="IPR051126">
    <property type="entry name" value="Thiosulfate_sulfurtransferase"/>
</dbReference>
<accession>A0A060HUL3</accession>
<dbReference type="Pfam" id="PF00581">
    <property type="entry name" value="Rhodanese"/>
    <property type="match status" value="2"/>
</dbReference>
<evidence type="ECO:0000313" key="5">
    <source>
        <dbReference type="Proteomes" id="UP000027093"/>
    </source>
</evidence>
<dbReference type="OrthoDB" id="9977at2157"/>
<evidence type="ECO:0000256" key="2">
    <source>
        <dbReference type="SAM" id="MobiDB-lite"/>
    </source>
</evidence>
<dbReference type="SMART" id="SM00450">
    <property type="entry name" value="RHOD"/>
    <property type="match status" value="2"/>
</dbReference>
<dbReference type="AlphaFoldDB" id="A0A060HUL3"/>
<dbReference type="Gene3D" id="3.40.250.10">
    <property type="entry name" value="Rhodanese-like domain"/>
    <property type="match status" value="2"/>
</dbReference>
<name>A0A060HUL3_9ARCH</name>
<dbReference type="InterPro" id="IPR036873">
    <property type="entry name" value="Rhodanese-like_dom_sf"/>
</dbReference>
<dbReference type="Proteomes" id="UP000027093">
    <property type="component" value="Chromosome"/>
</dbReference>